<dbReference type="Proteomes" id="UP000037696">
    <property type="component" value="Unassembled WGS sequence"/>
</dbReference>
<comment type="caution">
    <text evidence="2">The sequence shown here is derived from an EMBL/GenBank/DDBJ whole genome shotgun (WGS) entry which is preliminary data.</text>
</comment>
<evidence type="ECO:0000256" key="1">
    <source>
        <dbReference type="SAM" id="MobiDB-lite"/>
    </source>
</evidence>
<feature type="compositionally biased region" description="Basic residues" evidence="1">
    <location>
        <begin position="65"/>
        <end position="82"/>
    </location>
</feature>
<organism evidence="2 3">
    <name type="scientific">Penicillium nordicum</name>
    <dbReference type="NCBI Taxonomy" id="229535"/>
    <lineage>
        <taxon>Eukaryota</taxon>
        <taxon>Fungi</taxon>
        <taxon>Dikarya</taxon>
        <taxon>Ascomycota</taxon>
        <taxon>Pezizomycotina</taxon>
        <taxon>Eurotiomycetes</taxon>
        <taxon>Eurotiomycetidae</taxon>
        <taxon>Eurotiales</taxon>
        <taxon>Aspergillaceae</taxon>
        <taxon>Penicillium</taxon>
    </lineage>
</organism>
<evidence type="ECO:0000313" key="2">
    <source>
        <dbReference type="EMBL" id="KOS41982.1"/>
    </source>
</evidence>
<accession>A0A0M9WEP2</accession>
<sequence length="82" mass="9682">MGVLWEFSPRKRFSFILFLFPNISHHFPLICDQALSYICVQVEADDTHSQRDNKTNGKSRLTQGPKKKKKKEKGKREHPKRK</sequence>
<keyword evidence="3" id="KW-1185">Reference proteome</keyword>
<reference evidence="2 3" key="1">
    <citation type="submission" date="2015-08" db="EMBL/GenBank/DDBJ databases">
        <title>Genome sequencing of Penicillium nordicum.</title>
        <authorList>
            <person name="Nguyen H.D."/>
            <person name="Seifert K.A."/>
        </authorList>
    </citation>
    <scope>NUCLEOTIDE SEQUENCE [LARGE SCALE GENOMIC DNA]</scope>
    <source>
        <strain evidence="2 3">DAOMC 185683</strain>
    </source>
</reference>
<feature type="region of interest" description="Disordered" evidence="1">
    <location>
        <begin position="45"/>
        <end position="82"/>
    </location>
</feature>
<protein>
    <submittedName>
        <fullName evidence="2">Uncharacterized protein</fullName>
    </submittedName>
</protein>
<evidence type="ECO:0000313" key="3">
    <source>
        <dbReference type="Proteomes" id="UP000037696"/>
    </source>
</evidence>
<feature type="compositionally biased region" description="Basic and acidic residues" evidence="1">
    <location>
        <begin position="45"/>
        <end position="55"/>
    </location>
</feature>
<dbReference type="AlphaFoldDB" id="A0A0M9WEP2"/>
<dbReference type="EMBL" id="LHQQ01000117">
    <property type="protein sequence ID" value="KOS41982.1"/>
    <property type="molecule type" value="Genomic_DNA"/>
</dbReference>
<gene>
    <name evidence="2" type="ORF">ACN38_g7146</name>
</gene>
<proteinExistence type="predicted"/>
<name>A0A0M9WEP2_9EURO</name>